<evidence type="ECO:0000256" key="1">
    <source>
        <dbReference type="ARBA" id="ARBA00001946"/>
    </source>
</evidence>
<dbReference type="PANTHER" id="PTHR43046:SF2">
    <property type="entry name" value="8-OXO-DGTP DIPHOSPHATASE-RELATED"/>
    <property type="match status" value="1"/>
</dbReference>
<comment type="cofactor">
    <cofactor evidence="1">
        <name>Mg(2+)</name>
        <dbReference type="ChEBI" id="CHEBI:18420"/>
    </cofactor>
</comment>
<gene>
    <name evidence="5" type="ORF">JHL18_06330</name>
</gene>
<dbReference type="PANTHER" id="PTHR43046">
    <property type="entry name" value="GDP-MANNOSE MANNOSYL HYDROLASE"/>
    <property type="match status" value="1"/>
</dbReference>
<dbReference type="SUPFAM" id="SSF55811">
    <property type="entry name" value="Nudix"/>
    <property type="match status" value="1"/>
</dbReference>
<dbReference type="InterPro" id="IPR015797">
    <property type="entry name" value="NUDIX_hydrolase-like_dom_sf"/>
</dbReference>
<keyword evidence="2 3" id="KW-0378">Hydrolase</keyword>
<keyword evidence="6" id="KW-1185">Reference proteome</keyword>
<evidence type="ECO:0000256" key="2">
    <source>
        <dbReference type="ARBA" id="ARBA00022801"/>
    </source>
</evidence>
<evidence type="ECO:0000313" key="5">
    <source>
        <dbReference type="EMBL" id="MBK1810249.1"/>
    </source>
</evidence>
<dbReference type="Pfam" id="PF00293">
    <property type="entry name" value="NUDIX"/>
    <property type="match status" value="1"/>
</dbReference>
<dbReference type="PROSITE" id="PS51462">
    <property type="entry name" value="NUDIX"/>
    <property type="match status" value="1"/>
</dbReference>
<proteinExistence type="inferred from homology"/>
<accession>A0ABS1ELK8</accession>
<dbReference type="InterPro" id="IPR020476">
    <property type="entry name" value="Nudix_hydrolase"/>
</dbReference>
<dbReference type="PRINTS" id="PR00502">
    <property type="entry name" value="NUDIXFAMILY"/>
</dbReference>
<feature type="domain" description="Nudix hydrolase" evidence="4">
    <location>
        <begin position="28"/>
        <end position="154"/>
    </location>
</feature>
<dbReference type="PROSITE" id="PS00893">
    <property type="entry name" value="NUDIX_BOX"/>
    <property type="match status" value="1"/>
</dbReference>
<comment type="similarity">
    <text evidence="3">Belongs to the Nudix hydrolase family.</text>
</comment>
<dbReference type="EMBL" id="JAENHN010000020">
    <property type="protein sequence ID" value="MBK1810249.1"/>
    <property type="molecule type" value="Genomic_DNA"/>
</dbReference>
<sequence>MVLAENKNGQQLLEYQKITEESLLGNTKIRPVTGSFAFVRCDGKYLVAYNKWRKQWEFPAGKIEDGESYRECAVRELFEETNQKISDLQFKGVFKIFDKNIGAVKYRTAYFAETDHTDKFIENNEMKKIMLWDLKKEIGCFDEVDMKMLELILEVGD</sequence>
<organism evidence="5 6">
    <name type="scientific">Clostridium yunnanense</name>
    <dbReference type="NCBI Taxonomy" id="2800325"/>
    <lineage>
        <taxon>Bacteria</taxon>
        <taxon>Bacillati</taxon>
        <taxon>Bacillota</taxon>
        <taxon>Clostridia</taxon>
        <taxon>Eubacteriales</taxon>
        <taxon>Clostridiaceae</taxon>
        <taxon>Clostridium</taxon>
    </lineage>
</organism>
<dbReference type="GO" id="GO:0016787">
    <property type="term" value="F:hydrolase activity"/>
    <property type="evidence" value="ECO:0007669"/>
    <property type="project" value="UniProtKB-KW"/>
</dbReference>
<protein>
    <submittedName>
        <fullName evidence="5">NUDIX hydrolase</fullName>
    </submittedName>
</protein>
<name>A0ABS1ELK8_9CLOT</name>
<comment type="caution">
    <text evidence="5">The sequence shown here is derived from an EMBL/GenBank/DDBJ whole genome shotgun (WGS) entry which is preliminary data.</text>
</comment>
<evidence type="ECO:0000259" key="4">
    <source>
        <dbReference type="PROSITE" id="PS51462"/>
    </source>
</evidence>
<dbReference type="Proteomes" id="UP000596739">
    <property type="component" value="Unassembled WGS sequence"/>
</dbReference>
<dbReference type="InterPro" id="IPR020084">
    <property type="entry name" value="NUDIX_hydrolase_CS"/>
</dbReference>
<evidence type="ECO:0000256" key="3">
    <source>
        <dbReference type="RuleBase" id="RU003476"/>
    </source>
</evidence>
<evidence type="ECO:0000313" key="6">
    <source>
        <dbReference type="Proteomes" id="UP000596739"/>
    </source>
</evidence>
<dbReference type="InterPro" id="IPR000086">
    <property type="entry name" value="NUDIX_hydrolase_dom"/>
</dbReference>
<dbReference type="Gene3D" id="3.90.79.10">
    <property type="entry name" value="Nucleoside Triphosphate Pyrophosphohydrolase"/>
    <property type="match status" value="1"/>
</dbReference>
<reference evidence="6" key="1">
    <citation type="submission" date="2021-01" db="EMBL/GenBank/DDBJ databases">
        <title>Genome public.</title>
        <authorList>
            <person name="Liu C."/>
            <person name="Sun Q."/>
        </authorList>
    </citation>
    <scope>NUCLEOTIDE SEQUENCE [LARGE SCALE GENOMIC DNA]</scope>
    <source>
        <strain evidence="6">YIM B02505</strain>
    </source>
</reference>
<dbReference type="RefSeq" id="WP_200267257.1">
    <property type="nucleotide sequence ID" value="NZ_JAENHN010000020.1"/>
</dbReference>